<name>A2F953_TRIV3</name>
<evidence type="ECO:0000313" key="2">
    <source>
        <dbReference type="Proteomes" id="UP000001542"/>
    </source>
</evidence>
<dbReference type="VEuPathDB" id="TrichDB:TVAGG3_0641730"/>
<protein>
    <submittedName>
        <fullName evidence="1">Uncharacterized protein</fullName>
    </submittedName>
</protein>
<reference evidence="1" key="1">
    <citation type="submission" date="2006-10" db="EMBL/GenBank/DDBJ databases">
        <authorList>
            <person name="Amadeo P."/>
            <person name="Zhao Q."/>
            <person name="Wortman J."/>
            <person name="Fraser-Liggett C."/>
            <person name="Carlton J."/>
        </authorList>
    </citation>
    <scope>NUCLEOTIDE SEQUENCE</scope>
    <source>
        <strain evidence="1">G3</strain>
    </source>
</reference>
<dbReference type="AlphaFoldDB" id="A2F953"/>
<organism evidence="1 2">
    <name type="scientific">Trichomonas vaginalis (strain ATCC PRA-98 / G3)</name>
    <dbReference type="NCBI Taxonomy" id="412133"/>
    <lineage>
        <taxon>Eukaryota</taxon>
        <taxon>Metamonada</taxon>
        <taxon>Parabasalia</taxon>
        <taxon>Trichomonadida</taxon>
        <taxon>Trichomonadidae</taxon>
        <taxon>Trichomonas</taxon>
    </lineage>
</organism>
<proteinExistence type="predicted"/>
<dbReference type="InParanoid" id="A2F953"/>
<dbReference type="KEGG" id="tva:4756379"/>
<reference evidence="1" key="2">
    <citation type="journal article" date="2007" name="Science">
        <title>Draft genome sequence of the sexually transmitted pathogen Trichomonas vaginalis.</title>
        <authorList>
            <person name="Carlton J.M."/>
            <person name="Hirt R.P."/>
            <person name="Silva J.C."/>
            <person name="Delcher A.L."/>
            <person name="Schatz M."/>
            <person name="Zhao Q."/>
            <person name="Wortman J.R."/>
            <person name="Bidwell S.L."/>
            <person name="Alsmark U.C.M."/>
            <person name="Besteiro S."/>
            <person name="Sicheritz-Ponten T."/>
            <person name="Noel C.J."/>
            <person name="Dacks J.B."/>
            <person name="Foster P.G."/>
            <person name="Simillion C."/>
            <person name="Van de Peer Y."/>
            <person name="Miranda-Saavedra D."/>
            <person name="Barton G.J."/>
            <person name="Westrop G.D."/>
            <person name="Mueller S."/>
            <person name="Dessi D."/>
            <person name="Fiori P.L."/>
            <person name="Ren Q."/>
            <person name="Paulsen I."/>
            <person name="Zhang H."/>
            <person name="Bastida-Corcuera F.D."/>
            <person name="Simoes-Barbosa A."/>
            <person name="Brown M.T."/>
            <person name="Hayes R.D."/>
            <person name="Mukherjee M."/>
            <person name="Okumura C.Y."/>
            <person name="Schneider R."/>
            <person name="Smith A.J."/>
            <person name="Vanacova S."/>
            <person name="Villalvazo M."/>
            <person name="Haas B.J."/>
            <person name="Pertea M."/>
            <person name="Feldblyum T.V."/>
            <person name="Utterback T.R."/>
            <person name="Shu C.L."/>
            <person name="Osoegawa K."/>
            <person name="de Jong P.J."/>
            <person name="Hrdy I."/>
            <person name="Horvathova L."/>
            <person name="Zubacova Z."/>
            <person name="Dolezal P."/>
            <person name="Malik S.B."/>
            <person name="Logsdon J.M. Jr."/>
            <person name="Henze K."/>
            <person name="Gupta A."/>
            <person name="Wang C.C."/>
            <person name="Dunne R.L."/>
            <person name="Upcroft J.A."/>
            <person name="Upcroft P."/>
            <person name="White O."/>
            <person name="Salzberg S.L."/>
            <person name="Tang P."/>
            <person name="Chiu C.-H."/>
            <person name="Lee Y.-S."/>
            <person name="Embley T.M."/>
            <person name="Coombs G.H."/>
            <person name="Mottram J.C."/>
            <person name="Tachezy J."/>
            <person name="Fraser-Liggett C.M."/>
            <person name="Johnson P.J."/>
        </authorList>
    </citation>
    <scope>NUCLEOTIDE SEQUENCE [LARGE SCALE GENOMIC DNA]</scope>
    <source>
        <strain evidence="1">G3</strain>
    </source>
</reference>
<dbReference type="VEuPathDB" id="TrichDB:TVAG_429350"/>
<dbReference type="Proteomes" id="UP000001542">
    <property type="component" value="Unassembled WGS sequence"/>
</dbReference>
<dbReference type="RefSeq" id="XP_001311511.1">
    <property type="nucleotide sequence ID" value="XM_001311510.1"/>
</dbReference>
<dbReference type="EMBL" id="DS113670">
    <property type="protein sequence ID" value="EAX98581.1"/>
    <property type="molecule type" value="Genomic_DNA"/>
</dbReference>
<sequence length="166" mass="19201">MVRIYIRFSGFIIRDPRIRANNNLSFTLINNATGTQRTTKFTMKEARTLRKYYHIDIDSFSTHTFSVLLNKHTGLFGKQQVARLDIPTFVLPMDKMSMNYLQMNTGNVNNPPIICKCVLHLQDRTQPFKAQAIKPTLPQADYDDVCEIGFNNEFADYNDYEAPLLI</sequence>
<keyword evidence="2" id="KW-1185">Reference proteome</keyword>
<evidence type="ECO:0000313" key="1">
    <source>
        <dbReference type="EMBL" id="EAX98581.1"/>
    </source>
</evidence>
<gene>
    <name evidence="1" type="ORF">TVAG_429350</name>
</gene>
<accession>A2F953</accession>